<organism evidence="1 2">
    <name type="scientific">Daphnia magna</name>
    <dbReference type="NCBI Taxonomy" id="35525"/>
    <lineage>
        <taxon>Eukaryota</taxon>
        <taxon>Metazoa</taxon>
        <taxon>Ecdysozoa</taxon>
        <taxon>Arthropoda</taxon>
        <taxon>Crustacea</taxon>
        <taxon>Branchiopoda</taxon>
        <taxon>Diplostraca</taxon>
        <taxon>Cladocera</taxon>
        <taxon>Anomopoda</taxon>
        <taxon>Daphniidae</taxon>
        <taxon>Daphnia</taxon>
    </lineage>
</organism>
<comment type="caution">
    <text evidence="1">The sequence shown here is derived from an EMBL/GenBank/DDBJ whole genome shotgun (WGS) entry which is preliminary data.</text>
</comment>
<evidence type="ECO:0000313" key="2">
    <source>
        <dbReference type="Proteomes" id="UP001234178"/>
    </source>
</evidence>
<protein>
    <submittedName>
        <fullName evidence="1">Uncharacterized protein</fullName>
    </submittedName>
</protein>
<reference evidence="1 2" key="1">
    <citation type="journal article" date="2023" name="Nucleic Acids Res.">
        <title>The hologenome of Daphnia magna reveals possible DNA methylation and microbiome-mediated evolution of the host genome.</title>
        <authorList>
            <person name="Chaturvedi A."/>
            <person name="Li X."/>
            <person name="Dhandapani V."/>
            <person name="Marshall H."/>
            <person name="Kissane S."/>
            <person name="Cuenca-Cambronero M."/>
            <person name="Asole G."/>
            <person name="Calvet F."/>
            <person name="Ruiz-Romero M."/>
            <person name="Marangio P."/>
            <person name="Guigo R."/>
            <person name="Rago D."/>
            <person name="Mirbahai L."/>
            <person name="Eastwood N."/>
            <person name="Colbourne J.K."/>
            <person name="Zhou J."/>
            <person name="Mallon E."/>
            <person name="Orsini L."/>
        </authorList>
    </citation>
    <scope>NUCLEOTIDE SEQUENCE [LARGE SCALE GENOMIC DNA]</scope>
    <source>
        <strain evidence="1">LRV0_1</strain>
    </source>
</reference>
<accession>A0ABQ9Z9B8</accession>
<sequence length="108" mass="12567">MEAKTISLLLDCQATRQIRWHEKKVVPVNAKLGALVTIKILVAVVRRFDVQDSSNFHVVTIADGCVYRDRFGFGYVWDFVIDIRKASRNLKWSVPSIYDFSGCRWRFQ</sequence>
<dbReference type="EMBL" id="JAOYFB010000003">
    <property type="protein sequence ID" value="KAK4009488.1"/>
    <property type="molecule type" value="Genomic_DNA"/>
</dbReference>
<name>A0ABQ9Z9B8_9CRUS</name>
<gene>
    <name evidence="1" type="ORF">OUZ56_018600</name>
</gene>
<evidence type="ECO:0000313" key="1">
    <source>
        <dbReference type="EMBL" id="KAK4009488.1"/>
    </source>
</evidence>
<keyword evidence="2" id="KW-1185">Reference proteome</keyword>
<proteinExistence type="predicted"/>
<dbReference type="Proteomes" id="UP001234178">
    <property type="component" value="Unassembled WGS sequence"/>
</dbReference>